<keyword evidence="3" id="KW-1185">Reference proteome</keyword>
<feature type="transmembrane region" description="Helical" evidence="1">
    <location>
        <begin position="146"/>
        <end position="162"/>
    </location>
</feature>
<evidence type="ECO:0000256" key="1">
    <source>
        <dbReference type="SAM" id="Phobius"/>
    </source>
</evidence>
<proteinExistence type="predicted"/>
<dbReference type="EMBL" id="JADYXP020000003">
    <property type="protein sequence ID" value="KAL0127679.1"/>
    <property type="molecule type" value="Genomic_DNA"/>
</dbReference>
<evidence type="ECO:0000313" key="3">
    <source>
        <dbReference type="Proteomes" id="UP001430953"/>
    </source>
</evidence>
<comment type="caution">
    <text evidence="2">The sequence shown here is derived from an EMBL/GenBank/DDBJ whole genome shotgun (WGS) entry which is preliminary data.</text>
</comment>
<reference evidence="2 3" key="1">
    <citation type="submission" date="2023-03" db="EMBL/GenBank/DDBJ databases">
        <title>High recombination rates correlate with genetic variation in Cardiocondyla obscurior ants.</title>
        <authorList>
            <person name="Errbii M."/>
        </authorList>
    </citation>
    <scope>NUCLEOTIDE SEQUENCE [LARGE SCALE GENOMIC DNA]</scope>
    <source>
        <strain evidence="2">Alpha-2009</strain>
        <tissue evidence="2">Whole body</tissue>
    </source>
</reference>
<dbReference type="Proteomes" id="UP001430953">
    <property type="component" value="Unassembled WGS sequence"/>
</dbReference>
<keyword evidence="1" id="KW-0472">Membrane</keyword>
<name>A0AAW2GLD7_9HYME</name>
<accession>A0AAW2GLD7</accession>
<dbReference type="AlphaFoldDB" id="A0AAW2GLD7"/>
<sequence length="181" mass="21368">MLVARNYAFPDSVFITAVCSLKPLKQWAIINLPNRAHAVAQLMIALQWRANKTHLRFNLRRWILYSFNYKLHIYVVTSPGDYDLYRERRNVIKLQIPNLHNGLTTSEQSYGELKGFISFSSSCLLSLETRNILPLIRSLTSRKKSVTFYLRFFFFYFLLYSLRMPRVSPRPLINKFLSLTH</sequence>
<organism evidence="2 3">
    <name type="scientific">Cardiocondyla obscurior</name>
    <dbReference type="NCBI Taxonomy" id="286306"/>
    <lineage>
        <taxon>Eukaryota</taxon>
        <taxon>Metazoa</taxon>
        <taxon>Ecdysozoa</taxon>
        <taxon>Arthropoda</taxon>
        <taxon>Hexapoda</taxon>
        <taxon>Insecta</taxon>
        <taxon>Pterygota</taxon>
        <taxon>Neoptera</taxon>
        <taxon>Endopterygota</taxon>
        <taxon>Hymenoptera</taxon>
        <taxon>Apocrita</taxon>
        <taxon>Aculeata</taxon>
        <taxon>Formicoidea</taxon>
        <taxon>Formicidae</taxon>
        <taxon>Myrmicinae</taxon>
        <taxon>Cardiocondyla</taxon>
    </lineage>
</organism>
<gene>
    <name evidence="2" type="ORF">PUN28_003162</name>
</gene>
<keyword evidence="1" id="KW-1133">Transmembrane helix</keyword>
<evidence type="ECO:0000313" key="2">
    <source>
        <dbReference type="EMBL" id="KAL0127679.1"/>
    </source>
</evidence>
<keyword evidence="1" id="KW-0812">Transmembrane</keyword>
<protein>
    <submittedName>
        <fullName evidence="2">Uncharacterized protein</fullName>
    </submittedName>
</protein>